<keyword evidence="6 9" id="KW-0239">DNA-directed DNA polymerase</keyword>
<keyword evidence="12" id="KW-1185">Reference proteome</keyword>
<dbReference type="InterPro" id="IPR004805">
    <property type="entry name" value="DnaE2/DnaE/PolC"/>
</dbReference>
<dbReference type="Pfam" id="PF07733">
    <property type="entry name" value="DNA_pol3_alpha"/>
    <property type="match status" value="1"/>
</dbReference>
<name>A0ABN4TYL2_9BURK</name>
<dbReference type="Pfam" id="PF17657">
    <property type="entry name" value="DNA_pol3_finger"/>
    <property type="match status" value="1"/>
</dbReference>
<dbReference type="InterPro" id="IPR040982">
    <property type="entry name" value="DNA_pol3_finger"/>
</dbReference>
<gene>
    <name evidence="9" type="primary">dnaE2</name>
    <name evidence="11" type="ORF">BKK80_25080</name>
</gene>
<dbReference type="NCBIfam" id="NF004225">
    <property type="entry name" value="PRK05672.1"/>
    <property type="match status" value="1"/>
</dbReference>
<dbReference type="InterPro" id="IPR004013">
    <property type="entry name" value="PHP_dom"/>
</dbReference>
<feature type="domain" description="Polymerase/histidinol phosphatase N-terminal" evidence="10">
    <location>
        <begin position="15"/>
        <end position="102"/>
    </location>
</feature>
<dbReference type="Pfam" id="PF14579">
    <property type="entry name" value="HHH_6"/>
    <property type="match status" value="1"/>
</dbReference>
<dbReference type="NCBIfam" id="TIGR00594">
    <property type="entry name" value="polc"/>
    <property type="match status" value="1"/>
</dbReference>
<dbReference type="Gene3D" id="1.10.150.870">
    <property type="match status" value="1"/>
</dbReference>
<comment type="subcellular location">
    <subcellularLocation>
        <location evidence="9">Cytoplasm</location>
    </subcellularLocation>
</comment>
<comment type="function">
    <text evidence="9">DNA polymerase involved in damage-induced mutagenesis and translesion synthesis (TLS). It is not the major replicative DNA polymerase.</text>
</comment>
<evidence type="ECO:0000256" key="5">
    <source>
        <dbReference type="ARBA" id="ARBA00022763"/>
    </source>
</evidence>
<accession>A0ABN4TYL2</accession>
<dbReference type="PANTHER" id="PTHR32294:SF4">
    <property type="entry name" value="ERROR-PRONE DNA POLYMERASE"/>
    <property type="match status" value="1"/>
</dbReference>
<keyword evidence="3 9" id="KW-0548">Nucleotidyltransferase</keyword>
<dbReference type="PANTHER" id="PTHR32294">
    <property type="entry name" value="DNA POLYMERASE III SUBUNIT ALPHA"/>
    <property type="match status" value="1"/>
</dbReference>
<reference evidence="11 12" key="1">
    <citation type="submission" date="2016-10" db="EMBL/GenBank/DDBJ databases">
        <title>Complete genome sequences of three Cupriavidus strains isolated from various Malaysian environments.</title>
        <authorList>
            <person name="Abdullah A.A.-A."/>
            <person name="Shafie N.A.H."/>
            <person name="Lau N.S."/>
        </authorList>
    </citation>
    <scope>NUCLEOTIDE SEQUENCE [LARGE SCALE GENOMIC DNA]</scope>
    <source>
        <strain evidence="11 12">USMAA1020</strain>
    </source>
</reference>
<keyword evidence="7 9" id="KW-0234">DNA repair</keyword>
<dbReference type="EC" id="2.7.7.7" evidence="9"/>
<keyword evidence="5 9" id="KW-0227">DNA damage</keyword>
<dbReference type="CDD" id="cd07434">
    <property type="entry name" value="PHP_PolIIIA_DnaE2"/>
    <property type="match status" value="1"/>
</dbReference>
<keyword evidence="4 9" id="KW-0235">DNA replication</keyword>
<evidence type="ECO:0000313" key="12">
    <source>
        <dbReference type="Proteomes" id="UP000177515"/>
    </source>
</evidence>
<dbReference type="InterPro" id="IPR003141">
    <property type="entry name" value="Pol/His_phosphatase_N"/>
</dbReference>
<dbReference type="Proteomes" id="UP000177515">
    <property type="component" value="Chromosome 2"/>
</dbReference>
<comment type="catalytic activity">
    <reaction evidence="8 9">
        <text>DNA(n) + a 2'-deoxyribonucleoside 5'-triphosphate = DNA(n+1) + diphosphate</text>
        <dbReference type="Rhea" id="RHEA:22508"/>
        <dbReference type="Rhea" id="RHEA-COMP:17339"/>
        <dbReference type="Rhea" id="RHEA-COMP:17340"/>
        <dbReference type="ChEBI" id="CHEBI:33019"/>
        <dbReference type="ChEBI" id="CHEBI:61560"/>
        <dbReference type="ChEBI" id="CHEBI:173112"/>
        <dbReference type="EC" id="2.7.7.7"/>
    </reaction>
</comment>
<evidence type="ECO:0000256" key="3">
    <source>
        <dbReference type="ARBA" id="ARBA00022695"/>
    </source>
</evidence>
<evidence type="ECO:0000256" key="7">
    <source>
        <dbReference type="ARBA" id="ARBA00023204"/>
    </source>
</evidence>
<proteinExistence type="inferred from homology"/>
<dbReference type="Pfam" id="PF02811">
    <property type="entry name" value="PHP"/>
    <property type="match status" value="1"/>
</dbReference>
<protein>
    <recommendedName>
        <fullName evidence="9">Error-prone DNA polymerase</fullName>
        <ecNumber evidence="9">2.7.7.7</ecNumber>
    </recommendedName>
</protein>
<evidence type="ECO:0000256" key="8">
    <source>
        <dbReference type="ARBA" id="ARBA00049244"/>
    </source>
</evidence>
<dbReference type="HAMAP" id="MF_01902">
    <property type="entry name" value="DNApol_error_prone"/>
    <property type="match status" value="1"/>
</dbReference>
<dbReference type="EMBL" id="CP017755">
    <property type="protein sequence ID" value="AOZ10785.1"/>
    <property type="molecule type" value="Genomic_DNA"/>
</dbReference>
<keyword evidence="1 9" id="KW-0963">Cytoplasm</keyword>
<evidence type="ECO:0000256" key="1">
    <source>
        <dbReference type="ARBA" id="ARBA00022490"/>
    </source>
</evidence>
<evidence type="ECO:0000256" key="9">
    <source>
        <dbReference type="HAMAP-Rule" id="MF_01902"/>
    </source>
</evidence>
<evidence type="ECO:0000256" key="6">
    <source>
        <dbReference type="ARBA" id="ARBA00022932"/>
    </source>
</evidence>
<evidence type="ECO:0000259" key="10">
    <source>
        <dbReference type="SMART" id="SM00481"/>
    </source>
</evidence>
<dbReference type="InterPro" id="IPR029460">
    <property type="entry name" value="DNAPol_HHH"/>
</dbReference>
<sequence length="1104" mass="121652">MAAGAGAVVALPDYVELHCLSNFTFLTGASHPAELLERAFALGYRGLALTDECSVAGTARAYQALKDLRRREQERAEAGEAAEAGRAAAFQLLIGSRFTLTPPAGAPDDGGMPALRLVLLATDRAGFGNLCELITLGRRRADKGSYRLHPQDLAASVEGAAEGAAEEGAADWQHGLRGMPGCLALLLPDYCADPERLLAQAQWCRAQFGARAWMALELHQGHADNLHRERVLAAAARSGLPLAASGAVTMHVRSRKPLADVLTAIRLRQPLSACGLALAPNAEARLRQRQRLGRLYPLEALAQTVHIASLCHFSLGDLRYEYPEELVPEGRTAIDYLREEVDKGRRQRFPEGMQESWAKQLEEELKLIEAKQYEHFFLTVHDIVRQARHLGILCQGRGSAANSLVCYCLYITEVHPEQTQMLFGRFLSAERDEPPDIDVDFEHQRREEVIQYIYSKYGRDRAALAASLITYRSRSALRDVGRALGIDAGVVEQVVKGQAWWDGDQAFLERIARHGLDPGSPAVRSWAELAGQLRGFPRHLSQHVGGFVIARGRLSRLVPIENAAMPDRSVIQWDKDDLESLGLLKVDVLALGMLSAIRRALAMIQDYSGAHGRMEELPREDTATYDMICRAETIGVFQVESRAQQTMLPRLRPRNFYDLVVEVAIVRPGPIQGGMVHPYLKQREAARRNGKPPHYLNAVIEKVLGRTLGVPIFQEQVMQLAIDAADFTPGEADLLRRSMAAWRRKGDLKRHQDKLVAGFVRNGYPEAFAQRICKQIEGFGEYGFPESHAASFAKLVYVSAWIKRHHPAAFLCALLNSQPMGFYSPSQLVQDAGRNGVRVLPVDVGESCWDSTLVLRDGQPWREGAPPPDVRLGLGRVKGMRKEAAARIEAARAARPFASVEDLALRAALDRHDIDALAAADALASLAGHRRQARWQARAAALQSAHRDLLYEAPPAESALALPAPRLGEEVAADYTSLGLSLKAHPLALLRRRLQAMRFATARELADCPDGRRVRACGIVTVRQRPATASGTIFTSIEDETGAVNVILWPDLIERERKTVLGARLLGVSGTWQRQGEVRHLVAEQLVDLSGLLGRLAVSSRDFH</sequence>
<dbReference type="SMART" id="SM00481">
    <property type="entry name" value="POLIIIAc"/>
    <property type="match status" value="1"/>
</dbReference>
<comment type="similarity">
    <text evidence="9">Belongs to the DNA polymerase type-C family. DnaE2 subfamily.</text>
</comment>
<evidence type="ECO:0000256" key="2">
    <source>
        <dbReference type="ARBA" id="ARBA00022679"/>
    </source>
</evidence>
<keyword evidence="2 9" id="KW-0808">Transferase</keyword>
<evidence type="ECO:0000313" key="11">
    <source>
        <dbReference type="EMBL" id="AOZ10785.1"/>
    </source>
</evidence>
<dbReference type="Gene3D" id="3.20.20.140">
    <property type="entry name" value="Metal-dependent hydrolases"/>
    <property type="match status" value="1"/>
</dbReference>
<organism evidence="11 12">
    <name type="scientific">Cupriavidus malaysiensis</name>
    <dbReference type="NCBI Taxonomy" id="367825"/>
    <lineage>
        <taxon>Bacteria</taxon>
        <taxon>Pseudomonadati</taxon>
        <taxon>Pseudomonadota</taxon>
        <taxon>Betaproteobacteria</taxon>
        <taxon>Burkholderiales</taxon>
        <taxon>Burkholderiaceae</taxon>
        <taxon>Cupriavidus</taxon>
    </lineage>
</organism>
<evidence type="ECO:0000256" key="4">
    <source>
        <dbReference type="ARBA" id="ARBA00022705"/>
    </source>
</evidence>
<dbReference type="InterPro" id="IPR011708">
    <property type="entry name" value="DNA_pol3_alpha_NTPase_dom"/>
</dbReference>
<dbReference type="InterPro" id="IPR023073">
    <property type="entry name" value="DnaE2"/>
</dbReference>
<dbReference type="CDD" id="cd04485">
    <property type="entry name" value="DnaE_OBF"/>
    <property type="match status" value="1"/>
</dbReference>